<organism evidence="5">
    <name type="scientific">Chaetoceros debilis</name>
    <dbReference type="NCBI Taxonomy" id="122233"/>
    <lineage>
        <taxon>Eukaryota</taxon>
        <taxon>Sar</taxon>
        <taxon>Stramenopiles</taxon>
        <taxon>Ochrophyta</taxon>
        <taxon>Bacillariophyta</taxon>
        <taxon>Coscinodiscophyceae</taxon>
        <taxon>Chaetocerotophycidae</taxon>
        <taxon>Chaetocerotales</taxon>
        <taxon>Chaetocerotaceae</taxon>
        <taxon>Chaetoceros</taxon>
    </lineage>
</organism>
<dbReference type="GO" id="GO:0030544">
    <property type="term" value="F:Hsp70 protein binding"/>
    <property type="evidence" value="ECO:0007669"/>
    <property type="project" value="TreeGrafter"/>
</dbReference>
<feature type="compositionally biased region" description="Acidic residues" evidence="3">
    <location>
        <begin position="306"/>
        <end position="316"/>
    </location>
</feature>
<sequence>MATSNKEDGRYDDLVSKMETEKNKWEQEALESEDGPDETDALLSKAIEMAISQGKGWKPGEREEYLGNLMDDDYVHPMFAENQEELEKSGMAQAFSTLMHDEPPARLMVEKKKKGNEAFMNGKKNVAKNIQYYRDAVNFYYESFHWAEAVEADTGAVDSEGRPLDDIPLYSESELDDWKSTVLANAAMAHMQIKNWGFVRNDSTRALAFNDKNLKACYRLAKAHQMLQNWEEAGDAIDSGLNIDGENKDLMKLQKLLQKKVNRARLDRQKREKARAQRVSKVKGVWRHCKEKGVVLGRVPLVSTVTDDDEEDDEKVDEARWHHHHPHTGRLPQEIPGSNGEWSWPCMFVYPSHNHSDFVEHFAESDMIALRMAEVFPELDEGSSETAMPWDFNNEFECSKIAVYFEVHCTEGDGAVIHPECVEKLKDQGATMRFYESSRALKGDEGPEMATVARLLERKHLHKQRKAWKKKHRSLWAKPDPCPVVRVHPAATLQDVLDDARMIVPNFLVTFMLFPESHPAHAAFLKERNYLGLLEPKE</sequence>
<protein>
    <recommendedName>
        <fullName evidence="4">Cns1/TTC4 wheel domain-containing protein</fullName>
    </recommendedName>
</protein>
<dbReference type="InterPro" id="IPR044059">
    <property type="entry name" value="Csn1/TTC4_wheel"/>
</dbReference>
<dbReference type="PANTHER" id="PTHR46035:SF1">
    <property type="entry name" value="TETRATRICOPEPTIDE REPEAT PROTEIN 4"/>
    <property type="match status" value="1"/>
</dbReference>
<dbReference type="Gene3D" id="1.25.40.10">
    <property type="entry name" value="Tetratricopeptide repeat domain"/>
    <property type="match status" value="1"/>
</dbReference>
<keyword evidence="1" id="KW-0677">Repeat</keyword>
<dbReference type="SUPFAM" id="SSF48452">
    <property type="entry name" value="TPR-like"/>
    <property type="match status" value="1"/>
</dbReference>
<feature type="compositionally biased region" description="Basic and acidic residues" evidence="3">
    <location>
        <begin position="1"/>
        <end position="27"/>
    </location>
</feature>
<dbReference type="CDD" id="cd21377">
    <property type="entry name" value="CTWD_Cns1-like"/>
    <property type="match status" value="1"/>
</dbReference>
<feature type="region of interest" description="Disordered" evidence="3">
    <location>
        <begin position="306"/>
        <end position="336"/>
    </location>
</feature>
<gene>
    <name evidence="5" type="ORF">CDEB00056_LOCUS20017</name>
</gene>
<keyword evidence="2" id="KW-0802">TPR repeat</keyword>
<feature type="compositionally biased region" description="Acidic residues" evidence="3">
    <location>
        <begin position="28"/>
        <end position="38"/>
    </location>
</feature>
<feature type="region of interest" description="Disordered" evidence="3">
    <location>
        <begin position="1"/>
        <end position="38"/>
    </location>
</feature>
<dbReference type="Pfam" id="PF18972">
    <property type="entry name" value="Wheel"/>
    <property type="match status" value="1"/>
</dbReference>
<dbReference type="EMBL" id="HBIO01026080">
    <property type="protein sequence ID" value="CAE0475164.1"/>
    <property type="molecule type" value="Transcribed_RNA"/>
</dbReference>
<dbReference type="AlphaFoldDB" id="A0A7S3VEM7"/>
<evidence type="ECO:0000256" key="2">
    <source>
        <dbReference type="ARBA" id="ARBA00022803"/>
    </source>
</evidence>
<reference evidence="5" key="1">
    <citation type="submission" date="2021-01" db="EMBL/GenBank/DDBJ databases">
        <authorList>
            <person name="Corre E."/>
            <person name="Pelletier E."/>
            <person name="Niang G."/>
            <person name="Scheremetjew M."/>
            <person name="Finn R."/>
            <person name="Kale V."/>
            <person name="Holt S."/>
            <person name="Cochrane G."/>
            <person name="Meng A."/>
            <person name="Brown T."/>
            <person name="Cohen L."/>
        </authorList>
    </citation>
    <scope>NUCLEOTIDE SEQUENCE</scope>
    <source>
        <strain evidence="5">MM31A-1</strain>
    </source>
</reference>
<dbReference type="GO" id="GO:0005634">
    <property type="term" value="C:nucleus"/>
    <property type="evidence" value="ECO:0007669"/>
    <property type="project" value="TreeGrafter"/>
</dbReference>
<name>A0A7S3VEM7_9STRA</name>
<evidence type="ECO:0000256" key="3">
    <source>
        <dbReference type="SAM" id="MobiDB-lite"/>
    </source>
</evidence>
<dbReference type="GO" id="GO:0006457">
    <property type="term" value="P:protein folding"/>
    <property type="evidence" value="ECO:0007669"/>
    <property type="project" value="TreeGrafter"/>
</dbReference>
<dbReference type="InterPro" id="IPR011990">
    <property type="entry name" value="TPR-like_helical_dom_sf"/>
</dbReference>
<dbReference type="GO" id="GO:0051879">
    <property type="term" value="F:Hsp90 protein binding"/>
    <property type="evidence" value="ECO:0007669"/>
    <property type="project" value="InterPro"/>
</dbReference>
<proteinExistence type="predicted"/>
<dbReference type="PANTHER" id="PTHR46035">
    <property type="entry name" value="TETRATRICOPEPTIDE REPEAT PROTEIN 4"/>
    <property type="match status" value="1"/>
</dbReference>
<evidence type="ECO:0000256" key="1">
    <source>
        <dbReference type="ARBA" id="ARBA00022737"/>
    </source>
</evidence>
<evidence type="ECO:0000259" key="4">
    <source>
        <dbReference type="Pfam" id="PF18972"/>
    </source>
</evidence>
<dbReference type="GO" id="GO:0005829">
    <property type="term" value="C:cytosol"/>
    <property type="evidence" value="ECO:0007669"/>
    <property type="project" value="TreeGrafter"/>
</dbReference>
<evidence type="ECO:0000313" key="5">
    <source>
        <dbReference type="EMBL" id="CAE0475164.1"/>
    </source>
</evidence>
<feature type="domain" description="Cns1/TTC4 wheel" evidence="4">
    <location>
        <begin position="341"/>
        <end position="407"/>
    </location>
</feature>
<accession>A0A7S3VEM7</accession>